<dbReference type="Gene3D" id="1.10.287.930">
    <property type="entry name" value="Mammalian shaker kv1.2 potassium channel- beta subunit complex"/>
    <property type="match status" value="1"/>
</dbReference>
<organism evidence="1 2">
    <name type="scientific">Couchioplanes caeruleus subsp. caeruleus</name>
    <dbReference type="NCBI Taxonomy" id="56427"/>
    <lineage>
        <taxon>Bacteria</taxon>
        <taxon>Bacillati</taxon>
        <taxon>Actinomycetota</taxon>
        <taxon>Actinomycetes</taxon>
        <taxon>Micromonosporales</taxon>
        <taxon>Micromonosporaceae</taxon>
        <taxon>Couchioplanes</taxon>
    </lineage>
</organism>
<proteinExistence type="predicted"/>
<sequence>MSPTVIAAVFIPGLHGDTAVLRIIRIARVLRLVRFSPGLRTIVRLDDLRTVIAKLERELRVDRLDGHAGRGAAERGIPA</sequence>
<gene>
    <name evidence="1" type="ORF">BG844_10535</name>
</gene>
<keyword evidence="2" id="KW-1185">Reference proteome</keyword>
<accession>A0A1K0FNC7</accession>
<evidence type="ECO:0000313" key="1">
    <source>
        <dbReference type="EMBL" id="OJF14297.1"/>
    </source>
</evidence>
<name>A0A1K0FNC7_9ACTN</name>
<evidence type="ECO:0000313" key="2">
    <source>
        <dbReference type="Proteomes" id="UP000182486"/>
    </source>
</evidence>
<dbReference type="RefSeq" id="WP_071804914.1">
    <property type="nucleotide sequence ID" value="NZ_MEIA01000103.1"/>
</dbReference>
<comment type="caution">
    <text evidence="1">The sequence shown here is derived from an EMBL/GenBank/DDBJ whole genome shotgun (WGS) entry which is preliminary data.</text>
</comment>
<dbReference type="AlphaFoldDB" id="A0A1K0FNC7"/>
<dbReference type="EMBL" id="MEIA01000103">
    <property type="protein sequence ID" value="OJF14297.1"/>
    <property type="molecule type" value="Genomic_DNA"/>
</dbReference>
<reference evidence="1 2" key="1">
    <citation type="submission" date="2016-09" db="EMBL/GenBank/DDBJ databases">
        <title>Couchioplanes caeruleus draft genome sequence.</title>
        <authorList>
            <person name="Sheehan J."/>
            <person name="Caffrey P."/>
        </authorList>
    </citation>
    <scope>NUCLEOTIDE SEQUENCE [LARGE SCALE GENOMIC DNA]</scope>
    <source>
        <strain evidence="1 2">DSM 43634</strain>
    </source>
</reference>
<dbReference type="Proteomes" id="UP000182486">
    <property type="component" value="Unassembled WGS sequence"/>
</dbReference>
<protein>
    <submittedName>
        <fullName evidence="1">Uncharacterized protein</fullName>
    </submittedName>
</protein>